<dbReference type="RefSeq" id="WP_191811150.1">
    <property type="nucleotide sequence ID" value="NZ_JACSPV010000008.1"/>
</dbReference>
<sequence length="239" mass="27443">MTQFETSEVKEFDLRNLYKLIFKRLWLLFLIMTLFTAMGWLLIEYKNKTPKYQASTNIIIDAEAEYRNTLQVVIKDITVLESVIRELRLEKTSEDLAKQVKVESIEDTQVVKISVVEKDPILAADIANTTVKAFKERVPDILDINGVSILSEAKAQSKPMQNNQVKIMLASLILGIVSGLALIFLLDYFDNSIKSEADIEKILGIQVLGSVSQRKKRGTKKRRRQKRELHFRGETIEIR</sequence>
<dbReference type="Pfam" id="PF02706">
    <property type="entry name" value="Wzz"/>
    <property type="match status" value="1"/>
</dbReference>
<evidence type="ECO:0000259" key="8">
    <source>
        <dbReference type="Pfam" id="PF02706"/>
    </source>
</evidence>
<keyword evidence="5 7" id="KW-1133">Transmembrane helix</keyword>
<dbReference type="EMBL" id="JACSPV010000008">
    <property type="protein sequence ID" value="MBD8004742.1"/>
    <property type="molecule type" value="Genomic_DNA"/>
</dbReference>
<keyword evidence="10" id="KW-1185">Reference proteome</keyword>
<dbReference type="Proteomes" id="UP000648182">
    <property type="component" value="Unassembled WGS sequence"/>
</dbReference>
<comment type="subcellular location">
    <subcellularLocation>
        <location evidence="1">Cell membrane</location>
        <topology evidence="1">Multi-pass membrane protein</topology>
    </subcellularLocation>
</comment>
<evidence type="ECO:0000256" key="7">
    <source>
        <dbReference type="SAM" id="Phobius"/>
    </source>
</evidence>
<gene>
    <name evidence="9" type="ORF">H9631_06575</name>
</gene>
<evidence type="ECO:0000256" key="4">
    <source>
        <dbReference type="ARBA" id="ARBA00022692"/>
    </source>
</evidence>
<name>A0ABR8VIY8_9BACI</name>
<accession>A0ABR8VIY8</accession>
<evidence type="ECO:0000256" key="6">
    <source>
        <dbReference type="ARBA" id="ARBA00023136"/>
    </source>
</evidence>
<evidence type="ECO:0000256" key="3">
    <source>
        <dbReference type="ARBA" id="ARBA00022475"/>
    </source>
</evidence>
<dbReference type="PANTHER" id="PTHR32309">
    <property type="entry name" value="TYROSINE-PROTEIN KINASE"/>
    <property type="match status" value="1"/>
</dbReference>
<reference evidence="9 10" key="1">
    <citation type="submission" date="2020-08" db="EMBL/GenBank/DDBJ databases">
        <title>A Genomic Blueprint of the Chicken Gut Microbiome.</title>
        <authorList>
            <person name="Gilroy R."/>
            <person name="Ravi A."/>
            <person name="Getino M."/>
            <person name="Pursley I."/>
            <person name="Horton D.L."/>
            <person name="Alikhan N.-F."/>
            <person name="Baker D."/>
            <person name="Gharbi K."/>
            <person name="Hall N."/>
            <person name="Watson M."/>
            <person name="Adriaenssens E.M."/>
            <person name="Foster-Nyarko E."/>
            <person name="Jarju S."/>
            <person name="Secka A."/>
            <person name="Antonio M."/>
            <person name="Oren A."/>
            <person name="Chaudhuri R."/>
            <person name="La Ragione R.M."/>
            <person name="Hildebrand F."/>
            <person name="Pallen M.J."/>
        </authorList>
    </citation>
    <scope>NUCLEOTIDE SEQUENCE [LARGE SCALE GENOMIC DNA]</scope>
    <source>
        <strain evidence="9 10">Sa1BUA2</strain>
    </source>
</reference>
<evidence type="ECO:0000313" key="9">
    <source>
        <dbReference type="EMBL" id="MBD8004742.1"/>
    </source>
</evidence>
<dbReference type="InterPro" id="IPR003856">
    <property type="entry name" value="LPS_length_determ_N"/>
</dbReference>
<protein>
    <submittedName>
        <fullName evidence="9">Capsular biosynthesis protein</fullName>
    </submittedName>
</protein>
<dbReference type="PANTHER" id="PTHR32309:SF31">
    <property type="entry name" value="CAPSULAR EXOPOLYSACCHARIDE FAMILY"/>
    <property type="match status" value="1"/>
</dbReference>
<evidence type="ECO:0000313" key="10">
    <source>
        <dbReference type="Proteomes" id="UP000648182"/>
    </source>
</evidence>
<keyword evidence="4 7" id="KW-0812">Transmembrane</keyword>
<keyword evidence="3" id="KW-1003">Cell membrane</keyword>
<organism evidence="9 10">
    <name type="scientific">Bacillus norwichensis</name>
    <dbReference type="NCBI Taxonomy" id="2762217"/>
    <lineage>
        <taxon>Bacteria</taxon>
        <taxon>Bacillati</taxon>
        <taxon>Bacillota</taxon>
        <taxon>Bacilli</taxon>
        <taxon>Bacillales</taxon>
        <taxon>Bacillaceae</taxon>
        <taxon>Bacillus</taxon>
    </lineage>
</organism>
<feature type="transmembrane region" description="Helical" evidence="7">
    <location>
        <begin position="167"/>
        <end position="186"/>
    </location>
</feature>
<keyword evidence="6 7" id="KW-0472">Membrane</keyword>
<comment type="similarity">
    <text evidence="2">Belongs to the CpsC/CapA family.</text>
</comment>
<dbReference type="InterPro" id="IPR050445">
    <property type="entry name" value="Bact_polysacc_biosynth/exp"/>
</dbReference>
<evidence type="ECO:0000256" key="2">
    <source>
        <dbReference type="ARBA" id="ARBA00006683"/>
    </source>
</evidence>
<feature type="domain" description="Polysaccharide chain length determinant N-terminal" evidence="8">
    <location>
        <begin position="11"/>
        <end position="79"/>
    </location>
</feature>
<evidence type="ECO:0000256" key="1">
    <source>
        <dbReference type="ARBA" id="ARBA00004651"/>
    </source>
</evidence>
<proteinExistence type="inferred from homology"/>
<comment type="caution">
    <text evidence="9">The sequence shown here is derived from an EMBL/GenBank/DDBJ whole genome shotgun (WGS) entry which is preliminary data.</text>
</comment>
<feature type="transmembrane region" description="Helical" evidence="7">
    <location>
        <begin position="25"/>
        <end position="43"/>
    </location>
</feature>
<evidence type="ECO:0000256" key="5">
    <source>
        <dbReference type="ARBA" id="ARBA00022989"/>
    </source>
</evidence>